<evidence type="ECO:0000313" key="1">
    <source>
        <dbReference type="EMBL" id="CAE7399048.1"/>
    </source>
</evidence>
<dbReference type="EMBL" id="CAJNIZ010017491">
    <property type="protein sequence ID" value="CAE7399048.1"/>
    <property type="molecule type" value="Genomic_DNA"/>
</dbReference>
<accession>A0A812QQS8</accession>
<evidence type="ECO:0000313" key="2">
    <source>
        <dbReference type="Proteomes" id="UP000649617"/>
    </source>
</evidence>
<comment type="caution">
    <text evidence="1">The sequence shown here is derived from an EMBL/GenBank/DDBJ whole genome shotgun (WGS) entry which is preliminary data.</text>
</comment>
<dbReference type="AlphaFoldDB" id="A0A812QQS8"/>
<dbReference type="Proteomes" id="UP000649617">
    <property type="component" value="Unassembled WGS sequence"/>
</dbReference>
<reference evidence="1" key="1">
    <citation type="submission" date="2021-02" db="EMBL/GenBank/DDBJ databases">
        <authorList>
            <person name="Dougan E. K."/>
            <person name="Rhodes N."/>
            <person name="Thang M."/>
            <person name="Chan C."/>
        </authorList>
    </citation>
    <scope>NUCLEOTIDE SEQUENCE</scope>
</reference>
<keyword evidence="2" id="KW-1185">Reference proteome</keyword>
<protein>
    <submittedName>
        <fullName evidence="1">GIP protein</fullName>
    </submittedName>
</protein>
<organism evidence="1 2">
    <name type="scientific">Symbiodinium pilosum</name>
    <name type="common">Dinoflagellate</name>
    <dbReference type="NCBI Taxonomy" id="2952"/>
    <lineage>
        <taxon>Eukaryota</taxon>
        <taxon>Sar</taxon>
        <taxon>Alveolata</taxon>
        <taxon>Dinophyceae</taxon>
        <taxon>Suessiales</taxon>
        <taxon>Symbiodiniaceae</taxon>
        <taxon>Symbiodinium</taxon>
    </lineage>
</organism>
<gene>
    <name evidence="1" type="primary">GIP</name>
    <name evidence="1" type="ORF">SPIL2461_LOCUS9833</name>
</gene>
<proteinExistence type="predicted"/>
<name>A0A812QQS8_SYMPI</name>
<sequence>LARPPRATGAVVRLQMWRASDQVVAAVASAERGLYSLTVGPGCGSGLLMPAAYHPALEEPCLCYDIAAGPGPWQRVTGQGSAIWACSDGGVTRLRAVHAVAERRGLPEVLSDTA</sequence>
<feature type="non-terminal residue" evidence="1">
    <location>
        <position position="1"/>
    </location>
</feature>